<reference evidence="4 5" key="1">
    <citation type="submission" date="2023-08" db="EMBL/GenBank/DDBJ databases">
        <title>A Necator americanus chromosomal reference genome.</title>
        <authorList>
            <person name="Ilik V."/>
            <person name="Petrzelkova K.J."/>
            <person name="Pardy F."/>
            <person name="Fuh T."/>
            <person name="Niatou-Singa F.S."/>
            <person name="Gouil Q."/>
            <person name="Baker L."/>
            <person name="Ritchie M.E."/>
            <person name="Jex A.R."/>
            <person name="Gazzola D."/>
            <person name="Li H."/>
            <person name="Toshio Fujiwara R."/>
            <person name="Zhan B."/>
            <person name="Aroian R.V."/>
            <person name="Pafco B."/>
            <person name="Schwarz E.M."/>
        </authorList>
    </citation>
    <scope>NUCLEOTIDE SEQUENCE [LARGE SCALE GENOMIC DNA]</scope>
    <source>
        <strain evidence="4 5">Aroian</strain>
        <tissue evidence="4">Whole animal</tissue>
    </source>
</reference>
<dbReference type="PANTHER" id="PTHR21483">
    <property type="entry name" value="RNA POLYMERASE II-ASSOCIATED PROTEIN 1"/>
    <property type="match status" value="1"/>
</dbReference>
<dbReference type="Proteomes" id="UP001303046">
    <property type="component" value="Unassembled WGS sequence"/>
</dbReference>
<sequence>MDRSIFVKRPTASETEDDILAMQAEWEARKAKESKPTVQIHRPKGKSSVSTNSEDVTRKPRTFKSISSRNLREGGRFFIDLDKITEEWSNRVLFDVEERNSDWLDSDHSDELTRRGFEKLQYSTDEGFPEVLDLTAYYKQDAEVKRVAEGKSFFAAEFDRLHGKIEEASPLLDDQEKNIDAEENYATENDKYLASLNQEEIDQLKKEIAEKINPATIAFLKNRHNTKASANEKNKSTVSKFKASRKTGPPPDNPSGKKFESPKPHQVPPPPPPVVQEMLDQLEVLDEFPDRSEQEKYNRLATDAVQLDFATKCLRSVAPRQQRNAVKLFDNCKIAPSGSKDPILDLARSRIEEIKELYLEEIKSGNETFFQFAAGVNPLVDGSWTLVPIRRVLDAIHKRESDASEDDIDIVRLALLWTLLLHDERLTAFLAFADANDIYVRLAEVLLVGRDVLADDVIATCYSRLLTGYVLKTALDGRLCFRMECRVAGLDAFMPFFEDLLVHFEEYSVGDVSFTKTLLIGAYLNSAARDSLECRFAIWCPKKNTARQITTSISDAADILSHIRRLSTEQASVFEEQHYVQYTSLLGAYAGSIRDEKVTRDRNPLMFAIAAEELGNFIQRHTRQDSSVNNSKVKEFDMLVEIIRGTVKGKLDL</sequence>
<accession>A0ABR1DKS2</accession>
<evidence type="ECO:0000313" key="4">
    <source>
        <dbReference type="EMBL" id="KAK6751069.1"/>
    </source>
</evidence>
<evidence type="ECO:0000313" key="5">
    <source>
        <dbReference type="Proteomes" id="UP001303046"/>
    </source>
</evidence>
<proteinExistence type="predicted"/>
<comment type="caution">
    <text evidence="4">The sequence shown here is derived from an EMBL/GenBank/DDBJ whole genome shotgun (WGS) entry which is preliminary data.</text>
</comment>
<evidence type="ECO:0008006" key="6">
    <source>
        <dbReference type="Google" id="ProtNLM"/>
    </source>
</evidence>
<feature type="region of interest" description="Disordered" evidence="1">
    <location>
        <begin position="28"/>
        <end position="61"/>
    </location>
</feature>
<evidence type="ECO:0000259" key="2">
    <source>
        <dbReference type="Pfam" id="PF08621"/>
    </source>
</evidence>
<feature type="region of interest" description="Disordered" evidence="1">
    <location>
        <begin position="223"/>
        <end position="274"/>
    </location>
</feature>
<organism evidence="4 5">
    <name type="scientific">Necator americanus</name>
    <name type="common">Human hookworm</name>
    <dbReference type="NCBI Taxonomy" id="51031"/>
    <lineage>
        <taxon>Eukaryota</taxon>
        <taxon>Metazoa</taxon>
        <taxon>Ecdysozoa</taxon>
        <taxon>Nematoda</taxon>
        <taxon>Chromadorea</taxon>
        <taxon>Rhabditida</taxon>
        <taxon>Rhabditina</taxon>
        <taxon>Rhabditomorpha</taxon>
        <taxon>Strongyloidea</taxon>
        <taxon>Ancylostomatidae</taxon>
        <taxon>Bunostominae</taxon>
        <taxon>Necator</taxon>
    </lineage>
</organism>
<dbReference type="Pfam" id="PF08621">
    <property type="entry name" value="RPAP1_N"/>
    <property type="match status" value="1"/>
</dbReference>
<keyword evidence="5" id="KW-1185">Reference proteome</keyword>
<evidence type="ECO:0000259" key="3">
    <source>
        <dbReference type="Pfam" id="PF25766"/>
    </source>
</evidence>
<gene>
    <name evidence="4" type="primary">Necator_chrIV.g16111</name>
    <name evidence="4" type="ORF">RB195_002815</name>
</gene>
<dbReference type="Pfam" id="PF25766">
    <property type="entry name" value="TPR_RPAP1"/>
    <property type="match status" value="1"/>
</dbReference>
<dbReference type="PANTHER" id="PTHR21483:SF18">
    <property type="entry name" value="RNA POLYMERASE II-ASSOCIATED PROTEIN 1"/>
    <property type="match status" value="1"/>
</dbReference>
<dbReference type="InterPro" id="IPR013930">
    <property type="entry name" value="RPAP1_N"/>
</dbReference>
<dbReference type="EMBL" id="JAVFWL010000004">
    <property type="protein sequence ID" value="KAK6751069.1"/>
    <property type="molecule type" value="Genomic_DNA"/>
</dbReference>
<feature type="compositionally biased region" description="Pro residues" evidence="1">
    <location>
        <begin position="265"/>
        <end position="274"/>
    </location>
</feature>
<protein>
    <recommendedName>
        <fullName evidence="6">RPAP1-like protein</fullName>
    </recommendedName>
</protein>
<name>A0ABR1DKS2_NECAM</name>
<feature type="domain" description="RPAP1/MINIYO-like TPR repeats" evidence="3">
    <location>
        <begin position="398"/>
        <end position="624"/>
    </location>
</feature>
<dbReference type="InterPro" id="IPR057989">
    <property type="entry name" value="TPR_RPAP1/MINIYO-like"/>
</dbReference>
<dbReference type="InterPro" id="IPR039913">
    <property type="entry name" value="RPAP1/Rba50"/>
</dbReference>
<evidence type="ECO:0000256" key="1">
    <source>
        <dbReference type="SAM" id="MobiDB-lite"/>
    </source>
</evidence>
<feature type="domain" description="RPAP1 N-terminal" evidence="2">
    <location>
        <begin position="188"/>
        <end position="227"/>
    </location>
</feature>